<evidence type="ECO:0000313" key="3">
    <source>
        <dbReference type="EMBL" id="HGY55205.1"/>
    </source>
</evidence>
<dbReference type="InterPro" id="IPR037291">
    <property type="entry name" value="DUF4139"/>
</dbReference>
<reference evidence="3" key="1">
    <citation type="journal article" date="2020" name="mSystems">
        <title>Genome- and Community-Level Interaction Insights into Carbon Utilization and Element Cycling Functions of Hydrothermarchaeota in Hydrothermal Sediment.</title>
        <authorList>
            <person name="Zhou Z."/>
            <person name="Liu Y."/>
            <person name="Xu W."/>
            <person name="Pan J."/>
            <person name="Luo Z.H."/>
            <person name="Li M."/>
        </authorList>
    </citation>
    <scope>NUCLEOTIDE SEQUENCE [LARGE SCALE GENOMIC DNA]</scope>
    <source>
        <strain evidence="3">HyVt-577</strain>
    </source>
</reference>
<name>A0A7V4WUG9_CALAY</name>
<protein>
    <submittedName>
        <fullName evidence="3">DUF4139 domain-containing protein</fullName>
    </submittedName>
</protein>
<dbReference type="Proteomes" id="UP000885779">
    <property type="component" value="Unassembled WGS sequence"/>
</dbReference>
<dbReference type="EMBL" id="DRQG01000054">
    <property type="protein sequence ID" value="HGY55205.1"/>
    <property type="molecule type" value="Genomic_DNA"/>
</dbReference>
<dbReference type="Pfam" id="PF13598">
    <property type="entry name" value="DUF4139"/>
    <property type="match status" value="1"/>
</dbReference>
<comment type="caution">
    <text evidence="3">The sequence shown here is derived from an EMBL/GenBank/DDBJ whole genome shotgun (WGS) entry which is preliminary data.</text>
</comment>
<dbReference type="AlphaFoldDB" id="A0A7V4WUG9"/>
<feature type="chain" id="PRO_5031439339" evidence="1">
    <location>
        <begin position="26"/>
        <end position="456"/>
    </location>
</feature>
<feature type="domain" description="DUF4139" evidence="2">
    <location>
        <begin position="180"/>
        <end position="456"/>
    </location>
</feature>
<accession>A0A7V4WUG9</accession>
<gene>
    <name evidence="3" type="ORF">ENK44_05880</name>
</gene>
<evidence type="ECO:0000259" key="2">
    <source>
        <dbReference type="Pfam" id="PF13598"/>
    </source>
</evidence>
<keyword evidence="1" id="KW-0732">Signal</keyword>
<organism evidence="3">
    <name type="scientific">Caldithrix abyssi</name>
    <dbReference type="NCBI Taxonomy" id="187145"/>
    <lineage>
        <taxon>Bacteria</taxon>
        <taxon>Pseudomonadati</taxon>
        <taxon>Calditrichota</taxon>
        <taxon>Calditrichia</taxon>
        <taxon>Calditrichales</taxon>
        <taxon>Calditrichaceae</taxon>
        <taxon>Caldithrix</taxon>
    </lineage>
</organism>
<sequence length="456" mass="52048">MRNSNKLFSAGAVLLALLLVSISWAQENLSITVTNSGMGLVRELRSLDLQKGVSTVYLEDIPSKIEPTSLLIESSKKSFVVLEQNYEYDLIDVSKVLNKSLGQEVTIVHPDLGTVIGKLLSAGGSNLMLLDMDDNLQIIPRSDQLKIYFKDYSKNKDSFVLRPTLVWKVQSTASGRQKAHISYLSRGLDWQADYVARLNEDDTRMTLACWVSVNNTSGRSYKNARLKLMAGDINVLSRYRSKSTERAMPTMVMAADKSFEEKAFFEYHLYTLQRPTDLKNNQVKQIQLFPETDSRIKKIYRVESPRWADVNVLVQFHNKKENNLGIPLPAGTIRLYKSDGDELEFIGENHVKHTPKNEKLEIPVGKAFDLVSERKVVKTERPDKRSRKQLVEYALRNHKETDVEIEVIETVSPRQEIRVLSSNFKAITDKAGQIRFIVPVKKDSQATLKFEYITKW</sequence>
<dbReference type="PANTHER" id="PTHR38075:SF1">
    <property type="entry name" value="DUF4139 DOMAIN-CONTAINING PROTEIN"/>
    <property type="match status" value="1"/>
</dbReference>
<proteinExistence type="predicted"/>
<dbReference type="PANTHER" id="PTHR38075">
    <property type="entry name" value="DUF4139 DOMAIN-CONTAINING PROTEIN"/>
    <property type="match status" value="1"/>
</dbReference>
<evidence type="ECO:0000256" key="1">
    <source>
        <dbReference type="SAM" id="SignalP"/>
    </source>
</evidence>
<feature type="signal peptide" evidence="1">
    <location>
        <begin position="1"/>
        <end position="25"/>
    </location>
</feature>